<evidence type="ECO:0000256" key="1">
    <source>
        <dbReference type="ARBA" id="ARBA00004127"/>
    </source>
</evidence>
<feature type="transmembrane region" description="Helical" evidence="5">
    <location>
        <begin position="85"/>
        <end position="106"/>
    </location>
</feature>
<dbReference type="EMBL" id="JBBEGL010000002">
    <property type="protein sequence ID" value="MEJ2885928.1"/>
    <property type="molecule type" value="Genomic_DNA"/>
</dbReference>
<evidence type="ECO:0000256" key="4">
    <source>
        <dbReference type="ARBA" id="ARBA00023136"/>
    </source>
</evidence>
<organism evidence="7 8">
    <name type="scientific">Actinomycetospora aeridis</name>
    <dbReference type="NCBI Taxonomy" id="3129231"/>
    <lineage>
        <taxon>Bacteria</taxon>
        <taxon>Bacillati</taxon>
        <taxon>Actinomycetota</taxon>
        <taxon>Actinomycetes</taxon>
        <taxon>Pseudonocardiales</taxon>
        <taxon>Pseudonocardiaceae</taxon>
        <taxon>Actinomycetospora</taxon>
    </lineage>
</organism>
<accession>A0ABU8N132</accession>
<sequence>MSTSPSDAGLQAERTGLAWSRTSLGVAANAVLLAVRELTHDGPGPSLVLAGSAAALAVVVAVYGRRRSARINRSPLPVPLAAGRAVPLLGAAVTALALITGVVLALR</sequence>
<feature type="domain" description="DUF202" evidence="6">
    <location>
        <begin position="8"/>
        <end position="72"/>
    </location>
</feature>
<evidence type="ECO:0000256" key="5">
    <source>
        <dbReference type="SAM" id="Phobius"/>
    </source>
</evidence>
<dbReference type="Pfam" id="PF02656">
    <property type="entry name" value="DUF202"/>
    <property type="match status" value="1"/>
</dbReference>
<evidence type="ECO:0000259" key="6">
    <source>
        <dbReference type="Pfam" id="PF02656"/>
    </source>
</evidence>
<dbReference type="InterPro" id="IPR003807">
    <property type="entry name" value="DUF202"/>
</dbReference>
<comment type="caution">
    <text evidence="7">The sequence shown here is derived from an EMBL/GenBank/DDBJ whole genome shotgun (WGS) entry which is preliminary data.</text>
</comment>
<evidence type="ECO:0000256" key="3">
    <source>
        <dbReference type="ARBA" id="ARBA00022989"/>
    </source>
</evidence>
<name>A0ABU8N132_9PSEU</name>
<feature type="transmembrane region" description="Helical" evidence="5">
    <location>
        <begin position="46"/>
        <end position="64"/>
    </location>
</feature>
<evidence type="ECO:0000256" key="2">
    <source>
        <dbReference type="ARBA" id="ARBA00022692"/>
    </source>
</evidence>
<keyword evidence="8" id="KW-1185">Reference proteome</keyword>
<evidence type="ECO:0000313" key="7">
    <source>
        <dbReference type="EMBL" id="MEJ2885928.1"/>
    </source>
</evidence>
<reference evidence="7 8" key="1">
    <citation type="submission" date="2024-03" db="EMBL/GenBank/DDBJ databases">
        <title>Actinomycetospora sp. OC33-EN06, a novel actinomycete isolated from wild orchid (Aerides multiflora).</title>
        <authorList>
            <person name="Suriyachadkun C."/>
        </authorList>
    </citation>
    <scope>NUCLEOTIDE SEQUENCE [LARGE SCALE GENOMIC DNA]</scope>
    <source>
        <strain evidence="7 8">OC33-EN06</strain>
    </source>
</reference>
<comment type="subcellular location">
    <subcellularLocation>
        <location evidence="1">Endomembrane system</location>
        <topology evidence="1">Multi-pass membrane protein</topology>
    </subcellularLocation>
</comment>
<keyword evidence="2 5" id="KW-0812">Transmembrane</keyword>
<keyword evidence="4 5" id="KW-0472">Membrane</keyword>
<evidence type="ECO:0000313" key="8">
    <source>
        <dbReference type="Proteomes" id="UP001370100"/>
    </source>
</evidence>
<keyword evidence="3 5" id="KW-1133">Transmembrane helix</keyword>
<protein>
    <submittedName>
        <fullName evidence="7">DUF202 domain-containing protein</fullName>
    </submittedName>
</protein>
<proteinExistence type="predicted"/>
<gene>
    <name evidence="7" type="ORF">WCD41_05665</name>
</gene>
<dbReference type="Proteomes" id="UP001370100">
    <property type="component" value="Unassembled WGS sequence"/>
</dbReference>
<dbReference type="RefSeq" id="WP_337712421.1">
    <property type="nucleotide sequence ID" value="NZ_JBBEGL010000002.1"/>
</dbReference>